<proteinExistence type="predicted"/>
<comment type="caution">
    <text evidence="1">The sequence shown here is derived from an EMBL/GenBank/DDBJ whole genome shotgun (WGS) entry which is preliminary data.</text>
</comment>
<gene>
    <name evidence="1" type="ORF">PM001_LOCUS22188</name>
</gene>
<organism evidence="1 2">
    <name type="scientific">Peronospora matthiolae</name>
    <dbReference type="NCBI Taxonomy" id="2874970"/>
    <lineage>
        <taxon>Eukaryota</taxon>
        <taxon>Sar</taxon>
        <taxon>Stramenopiles</taxon>
        <taxon>Oomycota</taxon>
        <taxon>Peronosporomycetes</taxon>
        <taxon>Peronosporales</taxon>
        <taxon>Peronosporaceae</taxon>
        <taxon>Peronospora</taxon>
    </lineage>
</organism>
<dbReference type="AlphaFoldDB" id="A0AAV1UTH4"/>
<dbReference type="EMBL" id="CAKLBY020000226">
    <property type="protein sequence ID" value="CAK7937038.1"/>
    <property type="molecule type" value="Genomic_DNA"/>
</dbReference>
<protein>
    <recommendedName>
        <fullName evidence="3">Retrotransposon gag domain-containing protein</fullName>
    </recommendedName>
</protein>
<evidence type="ECO:0000313" key="1">
    <source>
        <dbReference type="EMBL" id="CAK7937038.1"/>
    </source>
</evidence>
<evidence type="ECO:0000313" key="2">
    <source>
        <dbReference type="Proteomes" id="UP001162060"/>
    </source>
</evidence>
<sequence length="279" mass="32443">MSVLMGEPAINGMLESLRRCQQQAAINKFLQGELAVERQKIDLLQQQGFHQSMGWLMHMRRPETLKIDTSRYKLTDEDSLLRWFFELDDAIRARHIEVDEMQVTFILYILTKRAKPWASGLNLHDQNVFESFEILKSLPKETFEPPRAEFKACYALLRLKHGRRDVHACAQHLRYLASSVTENPFDEHTLVNVFIYGLVDGPVKTYMLQEDFHTLEQAIAYAEQEDFSLRQSQANSSNYCPTRRQKTGGPYPTDLCCIESENTRPLSHKRTARCLLFVQ</sequence>
<name>A0AAV1UTH4_9STRA</name>
<accession>A0AAV1UTH4</accession>
<dbReference type="Proteomes" id="UP001162060">
    <property type="component" value="Unassembled WGS sequence"/>
</dbReference>
<evidence type="ECO:0008006" key="3">
    <source>
        <dbReference type="Google" id="ProtNLM"/>
    </source>
</evidence>
<reference evidence="1" key="1">
    <citation type="submission" date="2024-01" db="EMBL/GenBank/DDBJ databases">
        <authorList>
            <person name="Webb A."/>
        </authorList>
    </citation>
    <scope>NUCLEOTIDE SEQUENCE</scope>
    <source>
        <strain evidence="1">Pm1</strain>
    </source>
</reference>